<organism evidence="2 3">
    <name type="scientific">SAR92 clade bacterium</name>
    <dbReference type="NCBI Taxonomy" id="2315479"/>
    <lineage>
        <taxon>Bacteria</taxon>
        <taxon>Pseudomonadati</taxon>
        <taxon>Pseudomonadota</taxon>
        <taxon>Gammaproteobacteria</taxon>
        <taxon>Cellvibrionales</taxon>
        <taxon>Porticoccaceae</taxon>
        <taxon>SAR92 clade</taxon>
    </lineage>
</organism>
<reference evidence="2 3" key="1">
    <citation type="submission" date="2019-02" db="EMBL/GenBank/DDBJ databases">
        <title>Prokaryotic population dynamics and viral predation in marine succession experiment using metagenomics: the confinement effect.</title>
        <authorList>
            <person name="Haro-Moreno J.M."/>
            <person name="Rodriguez-Valera F."/>
            <person name="Lopez-Perez M."/>
        </authorList>
    </citation>
    <scope>NUCLEOTIDE SEQUENCE [LARGE SCALE GENOMIC DNA]</scope>
    <source>
        <strain evidence="2">MED-G170</strain>
    </source>
</reference>
<name>A0A520MIP1_9GAMM</name>
<evidence type="ECO:0000256" key="1">
    <source>
        <dbReference type="SAM" id="Phobius"/>
    </source>
</evidence>
<keyword evidence="1" id="KW-1133">Transmembrane helix</keyword>
<evidence type="ECO:0000313" key="2">
    <source>
        <dbReference type="EMBL" id="RZO21092.1"/>
    </source>
</evidence>
<feature type="transmembrane region" description="Helical" evidence="1">
    <location>
        <begin position="141"/>
        <end position="161"/>
    </location>
</feature>
<evidence type="ECO:0000313" key="3">
    <source>
        <dbReference type="Proteomes" id="UP000315889"/>
    </source>
</evidence>
<dbReference type="EMBL" id="SHBP01000002">
    <property type="protein sequence ID" value="RZO21092.1"/>
    <property type="molecule type" value="Genomic_DNA"/>
</dbReference>
<comment type="caution">
    <text evidence="2">The sequence shown here is derived from an EMBL/GenBank/DDBJ whole genome shotgun (WGS) entry which is preliminary data.</text>
</comment>
<accession>A0A520MIP1</accession>
<dbReference type="AlphaFoldDB" id="A0A520MIP1"/>
<sequence>MRHQYSIRVKLPALIALACLVFGLLSWIIIVSQTTKLSNQAVQDKSQSTLKQLAESIRTPLFSNDIIGIQFALRNATEDPAIYSASLYDVANTLIAQSSQSQKTPQRLENFRHSIELEDALAGTLTIAVISQPIYNAYSQIFLVWVLAWLIFTGVSTYLSYQFSHGLSRRLRLLTNRLPGSSDPMIDEMQALEKKIQPLLSASRQVDHSSDNGYYCSLVSATIKNRESLNKQLSYENLDLLFENIDLCTERTLELYGGQRLEGVGGNIFFYIRSTQASKQHILVCLMAVYSLQQLLMKLSKKLGIDLEINWTVCSDNIPMLPIFSYHENIFNLKEKSKSIAQSIDRDVIAISIEDYTIDQLSSIARFSPHEEGCFIFEGFPEQRQLLLEKQIMHLASVCL</sequence>
<proteinExistence type="predicted"/>
<protein>
    <submittedName>
        <fullName evidence="2">Uncharacterized protein</fullName>
    </submittedName>
</protein>
<gene>
    <name evidence="2" type="ORF">EVB03_02375</name>
</gene>
<dbReference type="Proteomes" id="UP000315889">
    <property type="component" value="Unassembled WGS sequence"/>
</dbReference>
<keyword evidence="1" id="KW-0812">Transmembrane</keyword>
<keyword evidence="1" id="KW-0472">Membrane</keyword>
<feature type="transmembrane region" description="Helical" evidence="1">
    <location>
        <begin position="12"/>
        <end position="30"/>
    </location>
</feature>